<dbReference type="GO" id="GO:0004842">
    <property type="term" value="F:ubiquitin-protein transferase activity"/>
    <property type="evidence" value="ECO:0007669"/>
    <property type="project" value="TreeGrafter"/>
</dbReference>
<dbReference type="InParanoid" id="A0A1E5RH34"/>
<organism evidence="18 19">
    <name type="scientific">Hanseniaspora osmophila</name>
    <dbReference type="NCBI Taxonomy" id="56408"/>
    <lineage>
        <taxon>Eukaryota</taxon>
        <taxon>Fungi</taxon>
        <taxon>Dikarya</taxon>
        <taxon>Ascomycota</taxon>
        <taxon>Saccharomycotina</taxon>
        <taxon>Saccharomycetes</taxon>
        <taxon>Saccharomycodales</taxon>
        <taxon>Saccharomycodaceae</taxon>
        <taxon>Hanseniaspora</taxon>
    </lineage>
</organism>
<dbReference type="Gene3D" id="3.30.40.10">
    <property type="entry name" value="Zinc/RING finger domain, C3HC4 (zinc finger)"/>
    <property type="match status" value="1"/>
</dbReference>
<evidence type="ECO:0000259" key="17">
    <source>
        <dbReference type="Pfam" id="PF04757"/>
    </source>
</evidence>
<dbReference type="GO" id="GO:1990429">
    <property type="term" value="C:peroxisomal importomer complex"/>
    <property type="evidence" value="ECO:0007669"/>
    <property type="project" value="TreeGrafter"/>
</dbReference>
<dbReference type="GO" id="GO:0008270">
    <property type="term" value="F:zinc ion binding"/>
    <property type="evidence" value="ECO:0007669"/>
    <property type="project" value="UniProtKB-KW"/>
</dbReference>
<dbReference type="InterPro" id="IPR017375">
    <property type="entry name" value="PEX12"/>
</dbReference>
<protein>
    <recommendedName>
        <fullName evidence="4">Peroxisome assembly protein 12</fullName>
    </recommendedName>
    <alternativeName>
        <fullName evidence="14">Peroxin-12</fullName>
    </alternativeName>
</protein>
<dbReference type="Proteomes" id="UP000095728">
    <property type="component" value="Unassembled WGS sequence"/>
</dbReference>
<sequence length="413" mass="47600">MNAVQRLLQKQEITDDTSPSLLEVVSAIEFERLINPTCHYLSTLVLYKFHNKLLFTINNNLNEILLAVEALYNYKLLNTQNSTFINSNYGYKYGNLNRLEKLSIKQKLVILGENYFLDYIWTKGDALYERKIKRLQSQRAVLERERMLSGDHRGLALEDDYDILSTRDLFFIKYYPMVKRCYKLSNFAFKMLYLKKTTGSLTLLQSISGIKMFRILDDEEQDPGATDFTSSSRSPVSRPTHANPWLAIVRFAHKLKHYIATYSGSSSRWFNVMLYLIKIIQYYNSTELIQNIKNRMTDISTIPPPPPSPPATSEEPNTMTGGISEQDFTNEKQGYESSDVCKLCHKTIVNPAMLETGYVFCYSCIVQYYKDAESSMEKTGKVEINGNHCTIYCPVSGAPLLHDIHTSIRRLLF</sequence>
<comment type="subunit">
    <text evidence="15">Component of the PEX2-PEX10-PEX12 retrotranslocation channel, composed of PEX2, PEX10 and PEX12.</text>
</comment>
<accession>A0A1E5RH34</accession>
<keyword evidence="8" id="KW-0863">Zinc-finger</keyword>
<keyword evidence="5" id="KW-0813">Transport</keyword>
<keyword evidence="12" id="KW-0472">Membrane</keyword>
<evidence type="ECO:0000256" key="8">
    <source>
        <dbReference type="ARBA" id="ARBA00022771"/>
    </source>
</evidence>
<keyword evidence="19" id="KW-1185">Reference proteome</keyword>
<dbReference type="Pfam" id="PF04757">
    <property type="entry name" value="Pex2_Pex12"/>
    <property type="match status" value="1"/>
</dbReference>
<evidence type="ECO:0000256" key="1">
    <source>
        <dbReference type="ARBA" id="ARBA00004585"/>
    </source>
</evidence>
<dbReference type="PANTHER" id="PTHR12888:SF0">
    <property type="entry name" value="PEROXISOME ASSEMBLY PROTEIN 12"/>
    <property type="match status" value="1"/>
</dbReference>
<dbReference type="FunCoup" id="A0A1E5RH34">
    <property type="interactions" value="538"/>
</dbReference>
<comment type="similarity">
    <text evidence="3">Belongs to the pex2/pex10/pex12 family.</text>
</comment>
<gene>
    <name evidence="18" type="ORF">AWRI3579_g1331</name>
</gene>
<evidence type="ECO:0000256" key="13">
    <source>
        <dbReference type="ARBA" id="ARBA00023140"/>
    </source>
</evidence>
<comment type="pathway">
    <text evidence="2">Protein modification; protein ubiquitination.</text>
</comment>
<dbReference type="SUPFAM" id="SSF57850">
    <property type="entry name" value="RING/U-box"/>
    <property type="match status" value="1"/>
</dbReference>
<evidence type="ECO:0000256" key="11">
    <source>
        <dbReference type="ARBA" id="ARBA00022989"/>
    </source>
</evidence>
<dbReference type="EMBL" id="LPNM01000006">
    <property type="protein sequence ID" value="OEJ86218.1"/>
    <property type="molecule type" value="Genomic_DNA"/>
</dbReference>
<reference evidence="19" key="1">
    <citation type="journal article" date="2016" name="Genome Announc.">
        <title>Genome sequences of three species of Hanseniaspora isolated from spontaneous wine fermentations.</title>
        <authorList>
            <person name="Sternes P.R."/>
            <person name="Lee D."/>
            <person name="Kutyna D.R."/>
            <person name="Borneman A.R."/>
        </authorList>
    </citation>
    <scope>NUCLEOTIDE SEQUENCE [LARGE SCALE GENOMIC DNA]</scope>
    <source>
        <strain evidence="19">AWRI3579</strain>
    </source>
</reference>
<comment type="subcellular location">
    <subcellularLocation>
        <location evidence="1">Peroxisome membrane</location>
        <topology evidence="1">Multi-pass membrane protein</topology>
    </subcellularLocation>
</comment>
<evidence type="ECO:0000256" key="10">
    <source>
        <dbReference type="ARBA" id="ARBA00022927"/>
    </source>
</evidence>
<dbReference type="OrthoDB" id="107372at2759"/>
<proteinExistence type="inferred from homology"/>
<evidence type="ECO:0000256" key="4">
    <source>
        <dbReference type="ARBA" id="ARBA00018980"/>
    </source>
</evidence>
<evidence type="ECO:0000256" key="9">
    <source>
        <dbReference type="ARBA" id="ARBA00022833"/>
    </source>
</evidence>
<dbReference type="InterPro" id="IPR013083">
    <property type="entry name" value="Znf_RING/FYVE/PHD"/>
</dbReference>
<evidence type="ECO:0000313" key="18">
    <source>
        <dbReference type="EMBL" id="OEJ86218.1"/>
    </source>
</evidence>
<evidence type="ECO:0000256" key="5">
    <source>
        <dbReference type="ARBA" id="ARBA00022448"/>
    </source>
</evidence>
<dbReference type="GO" id="GO:0016562">
    <property type="term" value="P:protein import into peroxisome matrix, receptor recycling"/>
    <property type="evidence" value="ECO:0007669"/>
    <property type="project" value="UniProtKB-ARBA"/>
</dbReference>
<evidence type="ECO:0000256" key="12">
    <source>
        <dbReference type="ARBA" id="ARBA00023136"/>
    </source>
</evidence>
<dbReference type="PANTHER" id="PTHR12888">
    <property type="entry name" value="PEROXISOME ASSEMBLY PROTEIN 12 PEROXIN-12"/>
    <property type="match status" value="1"/>
</dbReference>
<dbReference type="AlphaFoldDB" id="A0A1E5RH34"/>
<keyword evidence="13" id="KW-0576">Peroxisome</keyword>
<keyword evidence="11" id="KW-1133">Transmembrane helix</keyword>
<comment type="caution">
    <text evidence="18">The sequence shown here is derived from an EMBL/GenBank/DDBJ whole genome shotgun (WGS) entry which is preliminary data.</text>
</comment>
<evidence type="ECO:0000256" key="14">
    <source>
        <dbReference type="ARBA" id="ARBA00029692"/>
    </source>
</evidence>
<evidence type="ECO:0000256" key="16">
    <source>
        <dbReference type="SAM" id="MobiDB-lite"/>
    </source>
</evidence>
<keyword evidence="10" id="KW-0653">Protein transport</keyword>
<dbReference type="GO" id="GO:0005778">
    <property type="term" value="C:peroxisomal membrane"/>
    <property type="evidence" value="ECO:0007669"/>
    <property type="project" value="UniProtKB-SubCell"/>
</dbReference>
<evidence type="ECO:0000256" key="15">
    <source>
        <dbReference type="ARBA" id="ARBA00034505"/>
    </source>
</evidence>
<evidence type="ECO:0000256" key="2">
    <source>
        <dbReference type="ARBA" id="ARBA00004906"/>
    </source>
</evidence>
<evidence type="ECO:0000256" key="6">
    <source>
        <dbReference type="ARBA" id="ARBA00022692"/>
    </source>
</evidence>
<dbReference type="GO" id="GO:0006513">
    <property type="term" value="P:protein monoubiquitination"/>
    <property type="evidence" value="ECO:0007669"/>
    <property type="project" value="TreeGrafter"/>
</dbReference>
<name>A0A1E5RH34_9ASCO</name>
<dbReference type="STRING" id="56408.A0A1E5RH34"/>
<feature type="domain" description="Pex N-terminal" evidence="17">
    <location>
        <begin position="29"/>
        <end position="252"/>
    </location>
</feature>
<keyword evidence="6" id="KW-0812">Transmembrane</keyword>
<keyword evidence="9" id="KW-0862">Zinc</keyword>
<keyword evidence="7" id="KW-0479">Metal-binding</keyword>
<dbReference type="InterPro" id="IPR006845">
    <property type="entry name" value="Pex_N"/>
</dbReference>
<evidence type="ECO:0000256" key="7">
    <source>
        <dbReference type="ARBA" id="ARBA00022723"/>
    </source>
</evidence>
<evidence type="ECO:0000313" key="19">
    <source>
        <dbReference type="Proteomes" id="UP000095728"/>
    </source>
</evidence>
<evidence type="ECO:0000256" key="3">
    <source>
        <dbReference type="ARBA" id="ARBA00008704"/>
    </source>
</evidence>
<feature type="region of interest" description="Disordered" evidence="16">
    <location>
        <begin position="301"/>
        <end position="325"/>
    </location>
</feature>